<evidence type="ECO:0000256" key="3">
    <source>
        <dbReference type="ARBA" id="ARBA00022989"/>
    </source>
</evidence>
<feature type="transmembrane region" description="Helical" evidence="5">
    <location>
        <begin position="12"/>
        <end position="37"/>
    </location>
</feature>
<proteinExistence type="inferred from homology"/>
<dbReference type="PANTHER" id="PTHR43701:SF2">
    <property type="entry name" value="MEMBRANE TRANSPORTER PROTEIN YJNA-RELATED"/>
    <property type="match status" value="1"/>
</dbReference>
<comment type="subcellular location">
    <subcellularLocation>
        <location evidence="5">Cell membrane</location>
        <topology evidence="5">Multi-pass membrane protein</topology>
    </subcellularLocation>
    <subcellularLocation>
        <location evidence="1">Membrane</location>
        <topology evidence="1">Multi-pass membrane protein</topology>
    </subcellularLocation>
</comment>
<evidence type="ECO:0000313" key="6">
    <source>
        <dbReference type="EMBL" id="AXF85481.1"/>
    </source>
</evidence>
<keyword evidence="3 5" id="KW-1133">Transmembrane helix</keyword>
<accession>A0A345DAU3</accession>
<dbReference type="EMBL" id="CP031124">
    <property type="protein sequence ID" value="AXF85481.1"/>
    <property type="molecule type" value="Genomic_DNA"/>
</dbReference>
<feature type="transmembrane region" description="Helical" evidence="5">
    <location>
        <begin position="100"/>
        <end position="118"/>
    </location>
</feature>
<name>A0A345DAU3_9BURK</name>
<feature type="transmembrane region" description="Helical" evidence="5">
    <location>
        <begin position="269"/>
        <end position="285"/>
    </location>
</feature>
<keyword evidence="4 5" id="KW-0472">Membrane</keyword>
<gene>
    <name evidence="6" type="ORF">DTO96_101212</name>
</gene>
<feature type="transmembrane region" description="Helical" evidence="5">
    <location>
        <begin position="209"/>
        <end position="231"/>
    </location>
</feature>
<dbReference type="PANTHER" id="PTHR43701">
    <property type="entry name" value="MEMBRANE TRANSPORTER PROTEIN MJ0441-RELATED"/>
    <property type="match status" value="1"/>
</dbReference>
<comment type="similarity">
    <text evidence="5">Belongs to the 4-toluene sulfonate uptake permease (TSUP) (TC 2.A.102) family.</text>
</comment>
<dbReference type="AlphaFoldDB" id="A0A345DAU3"/>
<keyword evidence="5" id="KW-1003">Cell membrane</keyword>
<feature type="transmembrane region" description="Helical" evidence="5">
    <location>
        <begin position="73"/>
        <end position="93"/>
    </location>
</feature>
<evidence type="ECO:0000256" key="4">
    <source>
        <dbReference type="ARBA" id="ARBA00023136"/>
    </source>
</evidence>
<dbReference type="InterPro" id="IPR002781">
    <property type="entry name" value="TM_pro_TauE-like"/>
</dbReference>
<evidence type="ECO:0000256" key="2">
    <source>
        <dbReference type="ARBA" id="ARBA00022692"/>
    </source>
</evidence>
<protein>
    <recommendedName>
        <fullName evidence="5">Probable membrane transporter protein</fullName>
    </recommendedName>
</protein>
<dbReference type="GO" id="GO:0005886">
    <property type="term" value="C:plasma membrane"/>
    <property type="evidence" value="ECO:0007669"/>
    <property type="project" value="UniProtKB-SubCell"/>
</dbReference>
<keyword evidence="7" id="KW-1185">Reference proteome</keyword>
<evidence type="ECO:0000256" key="5">
    <source>
        <dbReference type="RuleBase" id="RU363041"/>
    </source>
</evidence>
<organism evidence="6 7">
    <name type="scientific">Ephemeroptericola cinctiostellae</name>
    <dbReference type="NCBI Taxonomy" id="2268024"/>
    <lineage>
        <taxon>Bacteria</taxon>
        <taxon>Pseudomonadati</taxon>
        <taxon>Pseudomonadota</taxon>
        <taxon>Betaproteobacteria</taxon>
        <taxon>Burkholderiales</taxon>
        <taxon>Burkholderiaceae</taxon>
        <taxon>Ephemeroptericola</taxon>
    </lineage>
</organism>
<sequence length="286" mass="29352">MLMPFMFEIITLGLAIGVVLGATGAGGAILSVPLLTLGLHLTVSQAAPIGLFAVSLASSIAALIGLYEGIVRYKAAVLMAGMGVLLSPLGLWLAQRLPNAPLVMLFVIVLLFVAWRMWHSVGPNDLADESKTAQAPAQTLSQGLNQASTQSFACERSDTSGKFIWTLPCARALALTGGVAGFLSGLIGVGGGFIIVPSLKKNTNLDMRAIVATSLAVITLVSISGVVIAAHQGLMDWHTGLPFAAGTVAGTLAGRLLGKHLSSSIQARGFAMLAAAAAALMVIKLQ</sequence>
<evidence type="ECO:0000313" key="7">
    <source>
        <dbReference type="Proteomes" id="UP000252182"/>
    </source>
</evidence>
<keyword evidence="2 5" id="KW-0812">Transmembrane</keyword>
<dbReference type="Pfam" id="PF01925">
    <property type="entry name" value="TauE"/>
    <property type="match status" value="1"/>
</dbReference>
<reference evidence="7" key="1">
    <citation type="submission" date="2018-07" db="EMBL/GenBank/DDBJ databases">
        <authorList>
            <person name="Kim H."/>
        </authorList>
    </citation>
    <scope>NUCLEOTIDE SEQUENCE [LARGE SCALE GENOMIC DNA]</scope>
    <source>
        <strain evidence="7">F02</strain>
    </source>
</reference>
<dbReference type="Proteomes" id="UP000252182">
    <property type="component" value="Chromosome"/>
</dbReference>
<evidence type="ECO:0000256" key="1">
    <source>
        <dbReference type="ARBA" id="ARBA00004141"/>
    </source>
</evidence>
<feature type="transmembrane region" description="Helical" evidence="5">
    <location>
        <begin position="172"/>
        <end position="197"/>
    </location>
</feature>
<dbReference type="InterPro" id="IPR051598">
    <property type="entry name" value="TSUP/Inactive_protease-like"/>
</dbReference>
<feature type="transmembrane region" description="Helical" evidence="5">
    <location>
        <begin position="49"/>
        <end position="67"/>
    </location>
</feature>
<dbReference type="KEGG" id="hyf:DTO96_101212"/>